<dbReference type="RefSeq" id="WP_091186917.1">
    <property type="nucleotide sequence ID" value="NZ_FOFA01000015.1"/>
</dbReference>
<accession>A0A1H9NHS5</accession>
<gene>
    <name evidence="1" type="ORF">SAMN05421756_11511</name>
</gene>
<reference evidence="2" key="1">
    <citation type="submission" date="2016-10" db="EMBL/GenBank/DDBJ databases">
        <authorList>
            <person name="Varghese N."/>
            <person name="Submissions S."/>
        </authorList>
    </citation>
    <scope>NUCLEOTIDE SEQUENCE [LARGE SCALE GENOMIC DNA]</scope>
    <source>
        <strain evidence="2">CGMCC 4.6856</strain>
    </source>
</reference>
<dbReference type="Proteomes" id="UP000198504">
    <property type="component" value="Unassembled WGS sequence"/>
</dbReference>
<dbReference type="EMBL" id="FOFA01000015">
    <property type="protein sequence ID" value="SER35468.1"/>
    <property type="molecule type" value="Genomic_DNA"/>
</dbReference>
<dbReference type="OrthoDB" id="4244911at2"/>
<protein>
    <submittedName>
        <fullName evidence="1">Uncharacterized protein</fullName>
    </submittedName>
</protein>
<dbReference type="AlphaFoldDB" id="A0A1H9NHS5"/>
<evidence type="ECO:0000313" key="1">
    <source>
        <dbReference type="EMBL" id="SER35468.1"/>
    </source>
</evidence>
<dbReference type="STRING" id="1036181.SAMN05421756_11511"/>
<name>A0A1H9NHS5_9ACTN</name>
<organism evidence="1 2">
    <name type="scientific">Microlunatus flavus</name>
    <dbReference type="NCBI Taxonomy" id="1036181"/>
    <lineage>
        <taxon>Bacteria</taxon>
        <taxon>Bacillati</taxon>
        <taxon>Actinomycetota</taxon>
        <taxon>Actinomycetes</taxon>
        <taxon>Propionibacteriales</taxon>
        <taxon>Propionibacteriaceae</taxon>
        <taxon>Microlunatus</taxon>
    </lineage>
</organism>
<sequence length="123" mass="13604">MPLSVAPPGWPDAVRPPGAPDWEKTAVAYLFDCCPADFRGYRVLRHHPLVLAQFAEHFVEGQCRAVQDGLAAVRTSLKGEVRPDVVDTAAEIWLEQGAALMRTRRAVGLVREALRGRTFLARL</sequence>
<keyword evidence="2" id="KW-1185">Reference proteome</keyword>
<proteinExistence type="predicted"/>
<evidence type="ECO:0000313" key="2">
    <source>
        <dbReference type="Proteomes" id="UP000198504"/>
    </source>
</evidence>